<accession>A0A803L151</accession>
<dbReference type="Gramene" id="AUR62005590-RA">
    <property type="protein sequence ID" value="AUR62005590-RA:cds"/>
    <property type="gene ID" value="AUR62005590"/>
</dbReference>
<feature type="compositionally biased region" description="Low complexity" evidence="1">
    <location>
        <begin position="45"/>
        <end position="54"/>
    </location>
</feature>
<dbReference type="AlphaFoldDB" id="A0A803L151"/>
<protein>
    <submittedName>
        <fullName evidence="2">Uncharacterized protein</fullName>
    </submittedName>
</protein>
<organism evidence="2 3">
    <name type="scientific">Chenopodium quinoa</name>
    <name type="common">Quinoa</name>
    <dbReference type="NCBI Taxonomy" id="63459"/>
    <lineage>
        <taxon>Eukaryota</taxon>
        <taxon>Viridiplantae</taxon>
        <taxon>Streptophyta</taxon>
        <taxon>Embryophyta</taxon>
        <taxon>Tracheophyta</taxon>
        <taxon>Spermatophyta</taxon>
        <taxon>Magnoliopsida</taxon>
        <taxon>eudicotyledons</taxon>
        <taxon>Gunneridae</taxon>
        <taxon>Pentapetalae</taxon>
        <taxon>Caryophyllales</taxon>
        <taxon>Chenopodiaceae</taxon>
        <taxon>Chenopodioideae</taxon>
        <taxon>Atripliceae</taxon>
        <taxon>Chenopodium</taxon>
    </lineage>
</organism>
<sequence>MVRVGNNNNDEGEVKGWAYVTRGTVVHVKCMKDMLHMDWERRYDNNSSSSSNNNHGHDNNEDYNYGTRDRRLGCQGNQGCGRMRKRDYFFRGLKGLAQALSILNDLAIIDLDSIKEDMMEFVENFQGN</sequence>
<evidence type="ECO:0000313" key="2">
    <source>
        <dbReference type="EnsemblPlants" id="AUR62005589-RA:cds"/>
    </source>
</evidence>
<dbReference type="EnsemblPlants" id="AUR62005589-RA">
    <property type="protein sequence ID" value="AUR62005589-RA:cds"/>
    <property type="gene ID" value="AUR62005589"/>
</dbReference>
<accession>A0A803L152</accession>
<dbReference type="EnsemblPlants" id="AUR62005590-RA">
    <property type="protein sequence ID" value="AUR62005590-RA:cds"/>
    <property type="gene ID" value="AUR62005590"/>
</dbReference>
<reference evidence="2" key="1">
    <citation type="journal article" date="2017" name="Nature">
        <title>The genome of Chenopodium quinoa.</title>
        <authorList>
            <person name="Jarvis D.E."/>
            <person name="Ho Y.S."/>
            <person name="Lightfoot D.J."/>
            <person name="Schmoeckel S.M."/>
            <person name="Li B."/>
            <person name="Borm T.J.A."/>
            <person name="Ohyanagi H."/>
            <person name="Mineta K."/>
            <person name="Michell C.T."/>
            <person name="Saber N."/>
            <person name="Kharbatia N.M."/>
            <person name="Rupper R.R."/>
            <person name="Sharp A.R."/>
            <person name="Dally N."/>
            <person name="Boughton B.A."/>
            <person name="Woo Y.H."/>
            <person name="Gao G."/>
            <person name="Schijlen E.G.W.M."/>
            <person name="Guo X."/>
            <person name="Momin A.A."/>
            <person name="Negrao S."/>
            <person name="Al-Babili S."/>
            <person name="Gehring C."/>
            <person name="Roessner U."/>
            <person name="Jung C."/>
            <person name="Murphy K."/>
            <person name="Arold S.T."/>
            <person name="Gojobori T."/>
            <person name="van der Linden C.G."/>
            <person name="van Loo E.N."/>
            <person name="Jellen E.N."/>
            <person name="Maughan P.J."/>
            <person name="Tester M."/>
        </authorList>
    </citation>
    <scope>NUCLEOTIDE SEQUENCE [LARGE SCALE GENOMIC DNA]</scope>
    <source>
        <strain evidence="2">cv. PI 614886</strain>
    </source>
</reference>
<feature type="region of interest" description="Disordered" evidence="1">
    <location>
        <begin position="44"/>
        <end position="67"/>
    </location>
</feature>
<keyword evidence="3" id="KW-1185">Reference proteome</keyword>
<reference evidence="2" key="2">
    <citation type="submission" date="2021-03" db="UniProtKB">
        <authorList>
            <consortium name="EnsemblPlants"/>
        </authorList>
    </citation>
    <scope>IDENTIFICATION</scope>
</reference>
<dbReference type="Proteomes" id="UP000596660">
    <property type="component" value="Unplaced"/>
</dbReference>
<proteinExistence type="predicted"/>
<dbReference type="Gramene" id="AUR62005589-RA">
    <property type="protein sequence ID" value="AUR62005589-RA:cds"/>
    <property type="gene ID" value="AUR62005589"/>
</dbReference>
<evidence type="ECO:0000313" key="3">
    <source>
        <dbReference type="Proteomes" id="UP000596660"/>
    </source>
</evidence>
<name>A0A803L151_CHEQI</name>
<evidence type="ECO:0000256" key="1">
    <source>
        <dbReference type="SAM" id="MobiDB-lite"/>
    </source>
</evidence>